<evidence type="ECO:0000313" key="2">
    <source>
        <dbReference type="EMBL" id="KAG5293735.1"/>
    </source>
</evidence>
<evidence type="ECO:0000313" key="3">
    <source>
        <dbReference type="Proteomes" id="UP000670092"/>
    </source>
</evidence>
<feature type="region of interest" description="Disordered" evidence="1">
    <location>
        <begin position="1"/>
        <end position="20"/>
    </location>
</feature>
<name>A0A8H8CXK9_AJECA</name>
<dbReference type="AlphaFoldDB" id="A0A8H8CXK9"/>
<gene>
    <name evidence="2" type="ORF">I7I52_05150</name>
</gene>
<dbReference type="OrthoDB" id="10559994at2759"/>
<dbReference type="EMBL" id="JAEVHI010000004">
    <property type="protein sequence ID" value="KAG5293735.1"/>
    <property type="molecule type" value="Genomic_DNA"/>
</dbReference>
<accession>A0A8H8CXK9</accession>
<proteinExistence type="predicted"/>
<sequence length="70" mass="7653">MRCSRAEKDSGGRKSQDNPGKSITQVLFFFDCLNLSVGLEFLALQPGRVVIDQTLTTGENDKRFCLASAA</sequence>
<feature type="compositionally biased region" description="Basic and acidic residues" evidence="1">
    <location>
        <begin position="1"/>
        <end position="16"/>
    </location>
</feature>
<reference evidence="2 3" key="1">
    <citation type="submission" date="2021-01" db="EMBL/GenBank/DDBJ databases">
        <title>Chromosome-level genome assembly of a human fungal pathogen reveals clustering of transcriptionally co-regulated genes.</title>
        <authorList>
            <person name="Voorhies M."/>
            <person name="Cohen S."/>
            <person name="Shea T.P."/>
            <person name="Petrus S."/>
            <person name="Munoz J.F."/>
            <person name="Poplawski S."/>
            <person name="Goldman W.E."/>
            <person name="Michael T."/>
            <person name="Cuomo C.A."/>
            <person name="Sil A."/>
            <person name="Beyhan S."/>
        </authorList>
    </citation>
    <scope>NUCLEOTIDE SEQUENCE [LARGE SCALE GENOMIC DNA]</scope>
    <source>
        <strain evidence="2 3">G184AR</strain>
    </source>
</reference>
<dbReference type="VEuPathDB" id="FungiDB:I7I52_05150"/>
<protein>
    <submittedName>
        <fullName evidence="2">Uncharacterized protein</fullName>
    </submittedName>
</protein>
<comment type="caution">
    <text evidence="2">The sequence shown here is derived from an EMBL/GenBank/DDBJ whole genome shotgun (WGS) entry which is preliminary data.</text>
</comment>
<organism evidence="2 3">
    <name type="scientific">Ajellomyces capsulatus</name>
    <name type="common">Darling's disease fungus</name>
    <name type="synonym">Histoplasma capsulatum</name>
    <dbReference type="NCBI Taxonomy" id="5037"/>
    <lineage>
        <taxon>Eukaryota</taxon>
        <taxon>Fungi</taxon>
        <taxon>Dikarya</taxon>
        <taxon>Ascomycota</taxon>
        <taxon>Pezizomycotina</taxon>
        <taxon>Eurotiomycetes</taxon>
        <taxon>Eurotiomycetidae</taxon>
        <taxon>Onygenales</taxon>
        <taxon>Ajellomycetaceae</taxon>
        <taxon>Histoplasma</taxon>
    </lineage>
</organism>
<evidence type="ECO:0000256" key="1">
    <source>
        <dbReference type="SAM" id="MobiDB-lite"/>
    </source>
</evidence>
<dbReference type="Proteomes" id="UP000670092">
    <property type="component" value="Unassembled WGS sequence"/>
</dbReference>